<keyword evidence="2" id="KW-0597">Phosphoprotein</keyword>
<dbReference type="PANTHER" id="PTHR48111:SF38">
    <property type="entry name" value="TWO-COMPONENT RESPONSE REGULATOR"/>
    <property type="match status" value="1"/>
</dbReference>
<evidence type="ECO:0000259" key="4">
    <source>
        <dbReference type="PROSITE" id="PS50110"/>
    </source>
</evidence>
<keyword evidence="7" id="KW-1185">Reference proteome</keyword>
<protein>
    <submittedName>
        <fullName evidence="6">DNA-binding response regulator</fullName>
    </submittedName>
</protein>
<gene>
    <name evidence="6" type="ORF">DXZ20_35480</name>
</gene>
<comment type="caution">
    <text evidence="6">The sequence shown here is derived from an EMBL/GenBank/DDBJ whole genome shotgun (WGS) entry which is preliminary data.</text>
</comment>
<dbReference type="Pfam" id="PF00072">
    <property type="entry name" value="Response_reg"/>
    <property type="match status" value="1"/>
</dbReference>
<dbReference type="EMBL" id="QXHD01000004">
    <property type="protein sequence ID" value="NEZ60849.1"/>
    <property type="molecule type" value="Genomic_DNA"/>
</dbReference>
<dbReference type="Gene3D" id="1.10.10.10">
    <property type="entry name" value="Winged helix-like DNA-binding domain superfamily/Winged helix DNA-binding domain"/>
    <property type="match status" value="1"/>
</dbReference>
<reference evidence="6 7" key="1">
    <citation type="journal article" date="2020" name="Microb. Ecol.">
        <title>Ecogenomics of the Marine Benthic Filamentous Cyanobacterium Adonisia.</title>
        <authorList>
            <person name="Walter J.M."/>
            <person name="Coutinho F.H."/>
            <person name="Leomil L."/>
            <person name="Hargreaves P.I."/>
            <person name="Campeao M.E."/>
            <person name="Vieira V.V."/>
            <person name="Silva B.S."/>
            <person name="Fistarol G.O."/>
            <person name="Salomon P.S."/>
            <person name="Sawabe T."/>
            <person name="Mino S."/>
            <person name="Hosokawa M."/>
            <person name="Miyashita H."/>
            <person name="Maruyama F."/>
            <person name="van Verk M.C."/>
            <person name="Dutilh B.E."/>
            <person name="Thompson C.C."/>
            <person name="Thompson F.L."/>
        </authorList>
    </citation>
    <scope>NUCLEOTIDE SEQUENCE [LARGE SCALE GENOMIC DNA]</scope>
    <source>
        <strain evidence="6 7">CCMR0081</strain>
    </source>
</reference>
<dbReference type="SMART" id="SM00862">
    <property type="entry name" value="Trans_reg_C"/>
    <property type="match status" value="1"/>
</dbReference>
<evidence type="ECO:0000313" key="6">
    <source>
        <dbReference type="EMBL" id="NEZ60849.1"/>
    </source>
</evidence>
<dbReference type="GO" id="GO:0000156">
    <property type="term" value="F:phosphorelay response regulator activity"/>
    <property type="evidence" value="ECO:0007669"/>
    <property type="project" value="TreeGrafter"/>
</dbReference>
<dbReference type="SUPFAM" id="SSF52172">
    <property type="entry name" value="CheY-like"/>
    <property type="match status" value="1"/>
</dbReference>
<dbReference type="GO" id="GO:0032993">
    <property type="term" value="C:protein-DNA complex"/>
    <property type="evidence" value="ECO:0007669"/>
    <property type="project" value="TreeGrafter"/>
</dbReference>
<evidence type="ECO:0000313" key="7">
    <source>
        <dbReference type="Proteomes" id="UP000481033"/>
    </source>
</evidence>
<dbReference type="GO" id="GO:0006355">
    <property type="term" value="P:regulation of DNA-templated transcription"/>
    <property type="evidence" value="ECO:0007669"/>
    <property type="project" value="InterPro"/>
</dbReference>
<dbReference type="Gene3D" id="3.40.50.2300">
    <property type="match status" value="1"/>
</dbReference>
<accession>A0A6M0RXD3</accession>
<dbReference type="CDD" id="cd00383">
    <property type="entry name" value="trans_reg_C"/>
    <property type="match status" value="1"/>
</dbReference>
<evidence type="ECO:0000256" key="3">
    <source>
        <dbReference type="PROSITE-ProRule" id="PRU01091"/>
    </source>
</evidence>
<dbReference type="GO" id="GO:0005829">
    <property type="term" value="C:cytosol"/>
    <property type="evidence" value="ECO:0007669"/>
    <property type="project" value="TreeGrafter"/>
</dbReference>
<dbReference type="InterPro" id="IPR039420">
    <property type="entry name" value="WalR-like"/>
</dbReference>
<dbReference type="InterPro" id="IPR001867">
    <property type="entry name" value="OmpR/PhoB-type_DNA-bd"/>
</dbReference>
<feature type="domain" description="OmpR/PhoB-type" evidence="5">
    <location>
        <begin position="131"/>
        <end position="225"/>
    </location>
</feature>
<dbReference type="RefSeq" id="WP_163703714.1">
    <property type="nucleotide sequence ID" value="NZ_QXHD01000004.1"/>
</dbReference>
<dbReference type="SMART" id="SM00448">
    <property type="entry name" value="REC"/>
    <property type="match status" value="1"/>
</dbReference>
<dbReference type="GO" id="GO:0000976">
    <property type="term" value="F:transcription cis-regulatory region binding"/>
    <property type="evidence" value="ECO:0007669"/>
    <property type="project" value="TreeGrafter"/>
</dbReference>
<evidence type="ECO:0000256" key="1">
    <source>
        <dbReference type="ARBA" id="ARBA00023125"/>
    </source>
</evidence>
<feature type="modified residue" description="4-aspartylphosphate" evidence="2">
    <location>
        <position position="52"/>
    </location>
</feature>
<organism evidence="6 7">
    <name type="scientific">Adonisia turfae CCMR0081</name>
    <dbReference type="NCBI Taxonomy" id="2292702"/>
    <lineage>
        <taxon>Bacteria</taxon>
        <taxon>Bacillati</taxon>
        <taxon>Cyanobacteriota</taxon>
        <taxon>Adonisia</taxon>
        <taxon>Adonisia turfae</taxon>
    </lineage>
</organism>
<evidence type="ECO:0000259" key="5">
    <source>
        <dbReference type="PROSITE" id="PS51755"/>
    </source>
</evidence>
<dbReference type="Proteomes" id="UP000481033">
    <property type="component" value="Unassembled WGS sequence"/>
</dbReference>
<dbReference type="AlphaFoldDB" id="A0A6M0RXD3"/>
<feature type="DNA-binding region" description="OmpR/PhoB-type" evidence="3">
    <location>
        <begin position="131"/>
        <end position="225"/>
    </location>
</feature>
<proteinExistence type="predicted"/>
<feature type="domain" description="Response regulatory" evidence="4">
    <location>
        <begin position="3"/>
        <end position="117"/>
    </location>
</feature>
<name>A0A6M0RXD3_9CYAN</name>
<evidence type="ECO:0000256" key="2">
    <source>
        <dbReference type="PROSITE-ProRule" id="PRU00169"/>
    </source>
</evidence>
<dbReference type="Pfam" id="PF00486">
    <property type="entry name" value="Trans_reg_C"/>
    <property type="match status" value="1"/>
</dbReference>
<dbReference type="InterPro" id="IPR011006">
    <property type="entry name" value="CheY-like_superfamily"/>
</dbReference>
<dbReference type="PROSITE" id="PS51755">
    <property type="entry name" value="OMPR_PHOB"/>
    <property type="match status" value="1"/>
</dbReference>
<dbReference type="PROSITE" id="PS50110">
    <property type="entry name" value="RESPONSE_REGULATORY"/>
    <property type="match status" value="1"/>
</dbReference>
<dbReference type="InterPro" id="IPR036388">
    <property type="entry name" value="WH-like_DNA-bd_sf"/>
</dbReference>
<dbReference type="InterPro" id="IPR001789">
    <property type="entry name" value="Sig_transdc_resp-reg_receiver"/>
</dbReference>
<sequence>MKRVLVADDAPGVTHFLEKGLQANGYETAVVHNGEDAIEAVLNRPFDLMILDLELPMKHGITVLDEIRRQGIPLSVIVLSSHHGINHKVTSFNHGADDYITKPFQFAELLARVRARLHNVHVAQSRPSSPLTFLSFKGIELNLRTREVRVNGNAVQLSSREFLLAEAFVRNPGQIMSREKLLDDVWGYTYDPGSNIVDVYVGYLRKKLGRHLIETIRGTGYRFTYE</sequence>
<keyword evidence="1 3" id="KW-0238">DNA-binding</keyword>
<dbReference type="PANTHER" id="PTHR48111">
    <property type="entry name" value="REGULATOR OF RPOS"/>
    <property type="match status" value="1"/>
</dbReference>
<dbReference type="Gene3D" id="6.10.250.690">
    <property type="match status" value="1"/>
</dbReference>